<reference evidence="5 6" key="1">
    <citation type="submission" date="2020-12" db="EMBL/GenBank/DDBJ databases">
        <title>Whole genome sequences of gut porcine anaerobes.</title>
        <authorList>
            <person name="Kubasova T."/>
            <person name="Jahodarova E."/>
            <person name="Rychlik I."/>
        </authorList>
    </citation>
    <scope>NUCLEOTIDE SEQUENCE [LARGE SCALE GENOMIC DNA]</scope>
    <source>
        <strain evidence="5 6">An925</strain>
    </source>
</reference>
<dbReference type="Gene3D" id="3.40.50.300">
    <property type="entry name" value="P-loop containing nucleotide triphosphate hydrolases"/>
    <property type="match status" value="1"/>
</dbReference>
<accession>A0ABS9CK66</accession>
<gene>
    <name evidence="5" type="ORF">I6E12_10785</name>
</gene>
<dbReference type="PANTHER" id="PTHR23073">
    <property type="entry name" value="26S PROTEASOME REGULATORY SUBUNIT"/>
    <property type="match status" value="1"/>
</dbReference>
<keyword evidence="6" id="KW-1185">Reference proteome</keyword>
<name>A0ABS9CK66_9BACT</name>
<sequence length="390" mass="44265">MDSNFAIIQALCRSALSSTKEMTEHQVGRLIENYRKSGKDKEAKSLEGILLNARKVQPIEPFNFVLSSLEGDMLTKSTSIPVDKETSTPILEIIFQDDLERDVPLFNDSIQTAVDSVINEWRNYDKLIQLNASPSKSCLIYGDPGTGKTMLAKWIAKSVGLPVVLAKLDGIISSFLGTSSRNIANLFRFANRYKCILLLDEFDALAKLRDDPQEIGEVKRIVNTLLQNLDARSEKGFTIGITNHEKLLDPAVWRRFDVQIDIPHPNPMVREKMLSKFIFPLEYSQQELKFVNWCMHDATGADLRKLSDWLKRMYILEGSEKRNMLELMKQFATMNTGRVSKRITDLLNGDVSNLYNELSTDAYLQLKQKDIAAILEMSPSTLSKLISKKH</sequence>
<dbReference type="InterPro" id="IPR003593">
    <property type="entry name" value="AAA+_ATPase"/>
</dbReference>
<organism evidence="5 6">
    <name type="scientific">Xylanibacter brevis</name>
    <dbReference type="NCBI Taxonomy" id="83231"/>
    <lineage>
        <taxon>Bacteria</taxon>
        <taxon>Pseudomonadati</taxon>
        <taxon>Bacteroidota</taxon>
        <taxon>Bacteroidia</taxon>
        <taxon>Bacteroidales</taxon>
        <taxon>Prevotellaceae</taxon>
        <taxon>Xylanibacter</taxon>
    </lineage>
</organism>
<dbReference type="SUPFAM" id="SSF52540">
    <property type="entry name" value="P-loop containing nucleoside triphosphate hydrolases"/>
    <property type="match status" value="1"/>
</dbReference>
<keyword evidence="3 5" id="KW-0067">ATP-binding</keyword>
<comment type="similarity">
    <text evidence="1">Belongs to the AAA ATPase family.</text>
</comment>
<proteinExistence type="inferred from homology"/>
<dbReference type="InterPro" id="IPR003959">
    <property type="entry name" value="ATPase_AAA_core"/>
</dbReference>
<comment type="caution">
    <text evidence="5">The sequence shown here is derived from an EMBL/GenBank/DDBJ whole genome shotgun (WGS) entry which is preliminary data.</text>
</comment>
<evidence type="ECO:0000256" key="1">
    <source>
        <dbReference type="ARBA" id="ARBA00006914"/>
    </source>
</evidence>
<dbReference type="InterPro" id="IPR027417">
    <property type="entry name" value="P-loop_NTPase"/>
</dbReference>
<evidence type="ECO:0000256" key="2">
    <source>
        <dbReference type="ARBA" id="ARBA00022741"/>
    </source>
</evidence>
<dbReference type="Pfam" id="PF00004">
    <property type="entry name" value="AAA"/>
    <property type="match status" value="1"/>
</dbReference>
<dbReference type="SMART" id="SM00382">
    <property type="entry name" value="AAA"/>
    <property type="match status" value="1"/>
</dbReference>
<dbReference type="GO" id="GO:0005524">
    <property type="term" value="F:ATP binding"/>
    <property type="evidence" value="ECO:0007669"/>
    <property type="project" value="UniProtKB-KW"/>
</dbReference>
<evidence type="ECO:0000256" key="3">
    <source>
        <dbReference type="ARBA" id="ARBA00022840"/>
    </source>
</evidence>
<feature type="domain" description="AAA+ ATPase" evidence="4">
    <location>
        <begin position="134"/>
        <end position="266"/>
    </location>
</feature>
<dbReference type="EMBL" id="JADYTN010000028">
    <property type="protein sequence ID" value="MCF2564589.1"/>
    <property type="molecule type" value="Genomic_DNA"/>
</dbReference>
<evidence type="ECO:0000313" key="5">
    <source>
        <dbReference type="EMBL" id="MCF2564589.1"/>
    </source>
</evidence>
<dbReference type="CDD" id="cd19481">
    <property type="entry name" value="RecA-like_protease"/>
    <property type="match status" value="1"/>
</dbReference>
<protein>
    <submittedName>
        <fullName evidence="5">ATP-binding protein</fullName>
    </submittedName>
</protein>
<evidence type="ECO:0000259" key="4">
    <source>
        <dbReference type="SMART" id="SM00382"/>
    </source>
</evidence>
<evidence type="ECO:0000313" key="6">
    <source>
        <dbReference type="Proteomes" id="UP001200470"/>
    </source>
</evidence>
<dbReference type="RefSeq" id="WP_301638535.1">
    <property type="nucleotide sequence ID" value="NZ_JADYTN010000028.1"/>
</dbReference>
<dbReference type="Proteomes" id="UP001200470">
    <property type="component" value="Unassembled WGS sequence"/>
</dbReference>
<dbReference type="InterPro" id="IPR050221">
    <property type="entry name" value="26S_Proteasome_ATPase"/>
</dbReference>
<keyword evidence="2" id="KW-0547">Nucleotide-binding</keyword>